<organism evidence="6 7">
    <name type="scientific">Fodinibius halophilus</name>
    <dbReference type="NCBI Taxonomy" id="1736908"/>
    <lineage>
        <taxon>Bacteria</taxon>
        <taxon>Pseudomonadati</taxon>
        <taxon>Balneolota</taxon>
        <taxon>Balneolia</taxon>
        <taxon>Balneolales</taxon>
        <taxon>Balneolaceae</taxon>
        <taxon>Fodinibius</taxon>
    </lineage>
</organism>
<evidence type="ECO:0000256" key="1">
    <source>
        <dbReference type="ARBA" id="ARBA00001933"/>
    </source>
</evidence>
<comment type="caution">
    <text evidence="6">The sequence shown here is derived from an EMBL/GenBank/DDBJ whole genome shotgun (WGS) entry which is preliminary data.</text>
</comment>
<dbReference type="InterPro" id="IPR050103">
    <property type="entry name" value="Class-III_PLP-dep_AT"/>
</dbReference>
<keyword evidence="2 6" id="KW-0032">Aminotransferase</keyword>
<dbReference type="InterPro" id="IPR005814">
    <property type="entry name" value="Aminotrans_3"/>
</dbReference>
<comment type="similarity">
    <text evidence="5">Belongs to the class-III pyridoxal-phosphate-dependent aminotransferase family.</text>
</comment>
<dbReference type="Gene3D" id="3.90.1150.10">
    <property type="entry name" value="Aspartate Aminotransferase, domain 1"/>
    <property type="match status" value="1"/>
</dbReference>
<dbReference type="RefSeq" id="WP_165267680.1">
    <property type="nucleotide sequence ID" value="NZ_JAALLS010000008.1"/>
</dbReference>
<name>A0A6M1T4M5_9BACT</name>
<dbReference type="Pfam" id="PF00202">
    <property type="entry name" value="Aminotran_3"/>
    <property type="match status" value="1"/>
</dbReference>
<protein>
    <submittedName>
        <fullName evidence="6">Aspartate aminotransferase family protein</fullName>
    </submittedName>
</protein>
<dbReference type="Proteomes" id="UP000479132">
    <property type="component" value="Unassembled WGS sequence"/>
</dbReference>
<evidence type="ECO:0000313" key="6">
    <source>
        <dbReference type="EMBL" id="NGP88195.1"/>
    </source>
</evidence>
<keyword evidence="7" id="KW-1185">Reference proteome</keyword>
<dbReference type="FunFam" id="3.40.640.10:FF:000100">
    <property type="entry name" value="Putative acetylornithine aminotransferase"/>
    <property type="match status" value="1"/>
</dbReference>
<keyword evidence="3 6" id="KW-0808">Transferase</keyword>
<dbReference type="SUPFAM" id="SSF53383">
    <property type="entry name" value="PLP-dependent transferases"/>
    <property type="match status" value="1"/>
</dbReference>
<keyword evidence="4 5" id="KW-0663">Pyridoxal phosphate</keyword>
<comment type="cofactor">
    <cofactor evidence="1">
        <name>pyridoxal 5'-phosphate</name>
        <dbReference type="ChEBI" id="CHEBI:597326"/>
    </cofactor>
</comment>
<accession>A0A6M1T4M5</accession>
<evidence type="ECO:0000256" key="5">
    <source>
        <dbReference type="RuleBase" id="RU003560"/>
    </source>
</evidence>
<dbReference type="GO" id="GO:0030170">
    <property type="term" value="F:pyridoxal phosphate binding"/>
    <property type="evidence" value="ECO:0007669"/>
    <property type="project" value="InterPro"/>
</dbReference>
<dbReference type="AlphaFoldDB" id="A0A6M1T4M5"/>
<proteinExistence type="inferred from homology"/>
<dbReference type="GO" id="GO:0042802">
    <property type="term" value="F:identical protein binding"/>
    <property type="evidence" value="ECO:0007669"/>
    <property type="project" value="TreeGrafter"/>
</dbReference>
<dbReference type="Gene3D" id="3.40.640.10">
    <property type="entry name" value="Type I PLP-dependent aspartate aminotransferase-like (Major domain)"/>
    <property type="match status" value="1"/>
</dbReference>
<dbReference type="PROSITE" id="PS00600">
    <property type="entry name" value="AA_TRANSFER_CLASS_3"/>
    <property type="match status" value="1"/>
</dbReference>
<dbReference type="CDD" id="cd00610">
    <property type="entry name" value="OAT_like"/>
    <property type="match status" value="1"/>
</dbReference>
<dbReference type="PANTHER" id="PTHR11986:SF79">
    <property type="entry name" value="ACETYLORNITHINE AMINOTRANSFERASE, MITOCHONDRIAL"/>
    <property type="match status" value="1"/>
</dbReference>
<dbReference type="InterPro" id="IPR049704">
    <property type="entry name" value="Aminotrans_3_PPA_site"/>
</dbReference>
<dbReference type="PIRSF" id="PIRSF000521">
    <property type="entry name" value="Transaminase_4ab_Lys_Orn"/>
    <property type="match status" value="1"/>
</dbReference>
<reference evidence="6 7" key="1">
    <citation type="submission" date="2020-02" db="EMBL/GenBank/DDBJ databases">
        <title>Aliifodinibius halophilus 2W32, complete genome.</title>
        <authorList>
            <person name="Li Y."/>
            <person name="Wu S."/>
        </authorList>
    </citation>
    <scope>NUCLEOTIDE SEQUENCE [LARGE SCALE GENOMIC DNA]</scope>
    <source>
        <strain evidence="6 7">2W32</strain>
    </source>
</reference>
<evidence type="ECO:0000256" key="2">
    <source>
        <dbReference type="ARBA" id="ARBA00022576"/>
    </source>
</evidence>
<dbReference type="GO" id="GO:0008483">
    <property type="term" value="F:transaminase activity"/>
    <property type="evidence" value="ECO:0007669"/>
    <property type="project" value="UniProtKB-KW"/>
</dbReference>
<evidence type="ECO:0000256" key="3">
    <source>
        <dbReference type="ARBA" id="ARBA00022679"/>
    </source>
</evidence>
<evidence type="ECO:0000313" key="7">
    <source>
        <dbReference type="Proteomes" id="UP000479132"/>
    </source>
</evidence>
<dbReference type="PANTHER" id="PTHR11986">
    <property type="entry name" value="AMINOTRANSFERASE CLASS III"/>
    <property type="match status" value="1"/>
</dbReference>
<dbReference type="EMBL" id="JAALLS010000008">
    <property type="protein sequence ID" value="NGP88195.1"/>
    <property type="molecule type" value="Genomic_DNA"/>
</dbReference>
<evidence type="ECO:0000256" key="4">
    <source>
        <dbReference type="ARBA" id="ARBA00022898"/>
    </source>
</evidence>
<dbReference type="InterPro" id="IPR015421">
    <property type="entry name" value="PyrdxlP-dep_Trfase_major"/>
</dbReference>
<dbReference type="InterPro" id="IPR015422">
    <property type="entry name" value="PyrdxlP-dep_Trfase_small"/>
</dbReference>
<dbReference type="InterPro" id="IPR015424">
    <property type="entry name" value="PyrdxlP-dep_Trfase"/>
</dbReference>
<gene>
    <name evidence="6" type="ORF">G3569_07500</name>
</gene>
<sequence length="380" mass="41478">MNIFDVYPLLDLEPVKAEGNYIFCSNGKKYLDFYGGHAVISIGHSNPHYISKISEQLNNIGFYSNSVQNPLQAELAQKLGALSGYEDYQLFLCNSGAEAIENALKMASFHTGKSKVIAFNKAFHGRTTSALSVTDNDKYTAPINESNNAIFLEINDLEAFKQEISKGDTCAVLLEGIQGIGGIRLFEDSFLQEVESLCEKHNVVFICDEIQSGYGRTGAFFAHQHAGITPDIITVAKGMGNGFPVAGTILSPNFEAVHGQLGSTFGGNQLACAAATAVLEIIEEEQLIDNAAIHGNALFKKLNTLPRIMEVRGKGLMIGLEFPFPIKELRQQLINQEQVVTGVASNPNVLRLLPPLTITKAEIDHLFTALQNVLTQHVYQ</sequence>